<organism evidence="6 7">
    <name type="scientific">Nocardia nova SH22a</name>
    <dbReference type="NCBI Taxonomy" id="1415166"/>
    <lineage>
        <taxon>Bacteria</taxon>
        <taxon>Bacillati</taxon>
        <taxon>Actinomycetota</taxon>
        <taxon>Actinomycetes</taxon>
        <taxon>Mycobacteriales</taxon>
        <taxon>Nocardiaceae</taxon>
        <taxon>Nocardia</taxon>
    </lineage>
</organism>
<evidence type="ECO:0000256" key="2">
    <source>
        <dbReference type="ARBA" id="ARBA00022857"/>
    </source>
</evidence>
<dbReference type="PANTHER" id="PTHR43765:SF2">
    <property type="entry name" value="2-DEHYDROPANTOATE 2-REDUCTASE"/>
    <property type="match status" value="1"/>
</dbReference>
<dbReference type="OrthoDB" id="9796561at2"/>
<dbReference type="SUPFAM" id="SSF51971">
    <property type="entry name" value="Nucleotide-binding domain"/>
    <property type="match status" value="1"/>
</dbReference>
<dbReference type="GO" id="GO:0008677">
    <property type="term" value="F:2-dehydropantoate 2-reductase activity"/>
    <property type="evidence" value="ECO:0007669"/>
    <property type="project" value="TreeGrafter"/>
</dbReference>
<accession>W5TKX1</accession>
<dbReference type="AlphaFoldDB" id="W5TKX1"/>
<dbReference type="InterPro" id="IPR013328">
    <property type="entry name" value="6PGD_dom2"/>
</dbReference>
<evidence type="ECO:0000256" key="1">
    <source>
        <dbReference type="ARBA" id="ARBA00007870"/>
    </source>
</evidence>
<evidence type="ECO:0000259" key="4">
    <source>
        <dbReference type="Pfam" id="PF02558"/>
    </source>
</evidence>
<dbReference type="SUPFAM" id="SSF48179">
    <property type="entry name" value="6-phosphogluconate dehydrogenase C-terminal domain-like"/>
    <property type="match status" value="1"/>
</dbReference>
<name>W5TKX1_9NOCA</name>
<dbReference type="InterPro" id="IPR013332">
    <property type="entry name" value="KPR_N"/>
</dbReference>
<protein>
    <submittedName>
        <fullName evidence="6">Ketopantoate reductase PanE/ApbA family protein</fullName>
    </submittedName>
</protein>
<dbReference type="InterPro" id="IPR013752">
    <property type="entry name" value="KPA_reductase"/>
</dbReference>
<keyword evidence="3" id="KW-0560">Oxidoreductase</keyword>
<sequence length="340" mass="35005">MTRYVIVGAGAVGTTLAVELSGSGRDVLLVARGDALEYFRQHPVDYHTPAGVRAVRLPVAGEDVGLHTGDILVLTAKTQDMGAAAAAFAWHDVRDPDGVVVGVAAEHIPVVTVQNGLAAERTAARWFATVVGAVLLVSARYERLGEIHVGASPFVGALIAGVAAGAPADGAAALTTLVDDLGKANFRTEAVSDIRAHKAAKILHNVKNGLEVLAGDPAGKAAVGAALVAETRRVLTAADIAFHEPESLLPAPARRRALHGAAPAGRQSTWQSFARGATTNEVDYLNGEIALLARLHGVDAPFNTALQRLLGRATRNGGGLDLPGLEALTDLLPTVGDTDG</sequence>
<dbReference type="PANTHER" id="PTHR43765">
    <property type="entry name" value="2-DEHYDROPANTOATE 2-REDUCTASE-RELATED"/>
    <property type="match status" value="1"/>
</dbReference>
<dbReference type="KEGG" id="nno:NONO_c30640"/>
<dbReference type="eggNOG" id="COG1893">
    <property type="taxonomic scope" value="Bacteria"/>
</dbReference>
<dbReference type="HOGENOM" id="CLU_031468_1_0_11"/>
<evidence type="ECO:0000259" key="5">
    <source>
        <dbReference type="Pfam" id="PF08546"/>
    </source>
</evidence>
<keyword evidence="7" id="KW-1185">Reference proteome</keyword>
<dbReference type="Gene3D" id="1.10.1040.10">
    <property type="entry name" value="N-(1-d-carboxylethyl)-l-norvaline Dehydrogenase, domain 2"/>
    <property type="match status" value="1"/>
</dbReference>
<dbReference type="RefSeq" id="WP_025349305.1">
    <property type="nucleotide sequence ID" value="NZ_CP006850.1"/>
</dbReference>
<dbReference type="GO" id="GO:0050661">
    <property type="term" value="F:NADP binding"/>
    <property type="evidence" value="ECO:0007669"/>
    <property type="project" value="TreeGrafter"/>
</dbReference>
<evidence type="ECO:0000256" key="3">
    <source>
        <dbReference type="ARBA" id="ARBA00023002"/>
    </source>
</evidence>
<reference evidence="6 7" key="1">
    <citation type="journal article" date="2014" name="Appl. Environ. Microbiol.">
        <title>Insights into the Microbial Degradation of Rubber and Gutta-Percha by Analysis of the Complete Genome of Nocardia nova SH22a.</title>
        <authorList>
            <person name="Luo Q."/>
            <person name="Hiessl S."/>
            <person name="Poehlein A."/>
            <person name="Daniel R."/>
            <person name="Steinbuchel A."/>
        </authorList>
    </citation>
    <scope>NUCLEOTIDE SEQUENCE [LARGE SCALE GENOMIC DNA]</scope>
    <source>
        <strain evidence="6">SH22a</strain>
    </source>
</reference>
<comment type="similarity">
    <text evidence="1">Belongs to the ketopantoate reductase family.</text>
</comment>
<keyword evidence="2" id="KW-0521">NADP</keyword>
<dbReference type="GO" id="GO:0005737">
    <property type="term" value="C:cytoplasm"/>
    <property type="evidence" value="ECO:0007669"/>
    <property type="project" value="TreeGrafter"/>
</dbReference>
<dbReference type="PATRIC" id="fig|1415166.3.peg.3140"/>
<dbReference type="InterPro" id="IPR008927">
    <property type="entry name" value="6-PGluconate_DH-like_C_sf"/>
</dbReference>
<evidence type="ECO:0000313" key="6">
    <source>
        <dbReference type="EMBL" id="AHH17851.1"/>
    </source>
</evidence>
<feature type="domain" description="Ketopantoate reductase N-terminal" evidence="4">
    <location>
        <begin position="5"/>
        <end position="149"/>
    </location>
</feature>
<feature type="domain" description="Ketopantoate reductase C-terminal" evidence="5">
    <location>
        <begin position="221"/>
        <end position="311"/>
    </location>
</feature>
<dbReference type="EMBL" id="CP006850">
    <property type="protein sequence ID" value="AHH17851.1"/>
    <property type="molecule type" value="Genomic_DNA"/>
</dbReference>
<evidence type="ECO:0000313" key="7">
    <source>
        <dbReference type="Proteomes" id="UP000019150"/>
    </source>
</evidence>
<gene>
    <name evidence="6" type="ORF">NONO_c30640</name>
</gene>
<dbReference type="InterPro" id="IPR050838">
    <property type="entry name" value="Ketopantoate_reductase"/>
</dbReference>
<dbReference type="Proteomes" id="UP000019150">
    <property type="component" value="Chromosome"/>
</dbReference>
<dbReference type="Pfam" id="PF08546">
    <property type="entry name" value="ApbA_C"/>
    <property type="match status" value="1"/>
</dbReference>
<proteinExistence type="inferred from homology"/>
<dbReference type="STRING" id="1415166.NONO_c30640"/>
<dbReference type="Pfam" id="PF02558">
    <property type="entry name" value="ApbA"/>
    <property type="match status" value="1"/>
</dbReference>
<dbReference type="Gene3D" id="3.40.50.720">
    <property type="entry name" value="NAD(P)-binding Rossmann-like Domain"/>
    <property type="match status" value="1"/>
</dbReference>